<organism evidence="3 4">
    <name type="scientific">Kluyvera sichuanensis</name>
    <dbReference type="NCBI Taxonomy" id="2725494"/>
    <lineage>
        <taxon>Bacteria</taxon>
        <taxon>Pseudomonadati</taxon>
        <taxon>Pseudomonadota</taxon>
        <taxon>Gammaproteobacteria</taxon>
        <taxon>Enterobacterales</taxon>
        <taxon>Enterobacteriaceae</taxon>
        <taxon>Kluyvera</taxon>
    </lineage>
</organism>
<evidence type="ECO:0000313" key="3">
    <source>
        <dbReference type="EMBL" id="MBC1184292.1"/>
    </source>
</evidence>
<name>A0ABR6RMD5_9ENTR</name>
<comment type="caution">
    <text evidence="3">The sequence shown here is derived from an EMBL/GenBank/DDBJ whole genome shotgun (WGS) entry which is preliminary data.</text>
</comment>
<dbReference type="RefSeq" id="WP_185666116.1">
    <property type="nucleotide sequence ID" value="NZ_JABBJF010000001.1"/>
</dbReference>
<dbReference type="SUPFAM" id="SSF56300">
    <property type="entry name" value="Metallo-dependent phosphatases"/>
    <property type="match status" value="1"/>
</dbReference>
<dbReference type="InterPro" id="IPR029052">
    <property type="entry name" value="Metallo-depent_PP-like"/>
</dbReference>
<dbReference type="CDD" id="cd00838">
    <property type="entry name" value="MPP_superfamily"/>
    <property type="match status" value="1"/>
</dbReference>
<gene>
    <name evidence="3" type="ORF">HII27_01015</name>
</gene>
<feature type="domain" description="Calcineurin-like phosphoesterase" evidence="2">
    <location>
        <begin position="4"/>
        <end position="196"/>
    </location>
</feature>
<evidence type="ECO:0000259" key="2">
    <source>
        <dbReference type="Pfam" id="PF12850"/>
    </source>
</evidence>
<sequence>MLYRFAIFSDVHANLPALDAVLADIDHHGITQCFCLGDVVDFAPWPNEVIARLRERQIPVLRGNHDQRVACDEPVTTMAVHSPEERDARVEAIALSKRVLSEENRRWLQALPDTLRPDLPLPILLVHASPRSLSEYLYADTSARTLLAFPQLHDVDALICGHTHFACVREIDRGTRRPLLFANPGAVGRIKPGQPQASWLSGEIREGKLSLMVKTVQYDVALVAQAIRDSEVPDYYADELMRRIAQ</sequence>
<comment type="similarity">
    <text evidence="1">Belongs to the metallophosphoesterase superfamily. YfcE family.</text>
</comment>
<evidence type="ECO:0000256" key="1">
    <source>
        <dbReference type="ARBA" id="ARBA00008950"/>
    </source>
</evidence>
<dbReference type="PANTHER" id="PTHR42850:SF2">
    <property type="entry name" value="BLL5683 PROTEIN"/>
    <property type="match status" value="1"/>
</dbReference>
<protein>
    <submittedName>
        <fullName evidence="3">Metallophosphoesterase family protein</fullName>
    </submittedName>
</protein>
<reference evidence="3 4" key="1">
    <citation type="submission" date="2020-04" db="EMBL/GenBank/DDBJ databases">
        <title>The draft genome of Kluyvera sichuanensis strain SCKS090646.</title>
        <authorList>
            <person name="Wei L."/>
            <person name="Liu L."/>
            <person name="Feng Y."/>
            <person name="Zong Z."/>
        </authorList>
    </citation>
    <scope>NUCLEOTIDE SEQUENCE [LARGE SCALE GENOMIC DNA]</scope>
    <source>
        <strain evidence="3 4">090646</strain>
    </source>
</reference>
<evidence type="ECO:0000313" key="4">
    <source>
        <dbReference type="Proteomes" id="UP000607331"/>
    </source>
</evidence>
<dbReference type="PIRSF" id="PIRSF000883">
    <property type="entry name" value="Pesterase_MJ0912"/>
    <property type="match status" value="1"/>
</dbReference>
<dbReference type="Pfam" id="PF12850">
    <property type="entry name" value="Metallophos_2"/>
    <property type="match status" value="1"/>
</dbReference>
<proteinExistence type="inferred from homology"/>
<dbReference type="PANTHER" id="PTHR42850">
    <property type="entry name" value="METALLOPHOSPHOESTERASE"/>
    <property type="match status" value="1"/>
</dbReference>
<dbReference type="Gene3D" id="3.60.21.10">
    <property type="match status" value="1"/>
</dbReference>
<dbReference type="InterPro" id="IPR024654">
    <property type="entry name" value="Calcineurin-like_PHP_lpxH"/>
</dbReference>
<dbReference type="InterPro" id="IPR011152">
    <property type="entry name" value="Pesterase_MJ0912"/>
</dbReference>
<accession>A0ABR6RMD5</accession>
<dbReference type="Proteomes" id="UP000607331">
    <property type="component" value="Unassembled WGS sequence"/>
</dbReference>
<dbReference type="EMBL" id="JABBJF010000001">
    <property type="protein sequence ID" value="MBC1184292.1"/>
    <property type="molecule type" value="Genomic_DNA"/>
</dbReference>
<keyword evidence="4" id="KW-1185">Reference proteome</keyword>
<dbReference type="InterPro" id="IPR050126">
    <property type="entry name" value="Ap4A_hydrolase"/>
</dbReference>